<dbReference type="AlphaFoldDB" id="A0A0A9G3F5"/>
<accession>A0A0A9G3F5</accession>
<dbReference type="GO" id="GO:0004523">
    <property type="term" value="F:RNA-DNA hybrid ribonuclease activity"/>
    <property type="evidence" value="ECO:0007669"/>
    <property type="project" value="InterPro"/>
</dbReference>
<protein>
    <recommendedName>
        <fullName evidence="1">RNase H type-1 domain-containing protein</fullName>
    </recommendedName>
</protein>
<reference evidence="2" key="1">
    <citation type="submission" date="2014-09" db="EMBL/GenBank/DDBJ databases">
        <authorList>
            <person name="Magalhaes I.L.F."/>
            <person name="Oliveira U."/>
            <person name="Santos F.R."/>
            <person name="Vidigal T.H.D.A."/>
            <person name="Brescovit A.D."/>
            <person name="Santos A.J."/>
        </authorList>
    </citation>
    <scope>NUCLEOTIDE SEQUENCE</scope>
    <source>
        <tissue evidence="2">Shoot tissue taken approximately 20 cm above the soil surface</tissue>
    </source>
</reference>
<dbReference type="Pfam" id="PF13456">
    <property type="entry name" value="RVT_3"/>
    <property type="match status" value="1"/>
</dbReference>
<dbReference type="GO" id="GO:0003676">
    <property type="term" value="F:nucleic acid binding"/>
    <property type="evidence" value="ECO:0007669"/>
    <property type="project" value="InterPro"/>
</dbReference>
<reference evidence="2" key="2">
    <citation type="journal article" date="2015" name="Data Brief">
        <title>Shoot transcriptome of the giant reed, Arundo donax.</title>
        <authorList>
            <person name="Barrero R.A."/>
            <person name="Guerrero F.D."/>
            <person name="Moolhuijzen P."/>
            <person name="Goolsby J.A."/>
            <person name="Tidwell J."/>
            <person name="Bellgard S.E."/>
            <person name="Bellgard M.I."/>
        </authorList>
    </citation>
    <scope>NUCLEOTIDE SEQUENCE</scope>
    <source>
        <tissue evidence="2">Shoot tissue taken approximately 20 cm above the soil surface</tissue>
    </source>
</reference>
<organism evidence="2">
    <name type="scientific">Arundo donax</name>
    <name type="common">Giant reed</name>
    <name type="synonym">Donax arundinaceus</name>
    <dbReference type="NCBI Taxonomy" id="35708"/>
    <lineage>
        <taxon>Eukaryota</taxon>
        <taxon>Viridiplantae</taxon>
        <taxon>Streptophyta</taxon>
        <taxon>Embryophyta</taxon>
        <taxon>Tracheophyta</taxon>
        <taxon>Spermatophyta</taxon>
        <taxon>Magnoliopsida</taxon>
        <taxon>Liliopsida</taxon>
        <taxon>Poales</taxon>
        <taxon>Poaceae</taxon>
        <taxon>PACMAD clade</taxon>
        <taxon>Arundinoideae</taxon>
        <taxon>Arundineae</taxon>
        <taxon>Arundo</taxon>
    </lineage>
</organism>
<evidence type="ECO:0000259" key="1">
    <source>
        <dbReference type="Pfam" id="PF13456"/>
    </source>
</evidence>
<proteinExistence type="predicted"/>
<name>A0A0A9G3F5_ARUDO</name>
<feature type="domain" description="RNase H type-1" evidence="1">
    <location>
        <begin position="5"/>
        <end position="71"/>
    </location>
</feature>
<sequence length="73" mass="8046">MIEVMKGIHAAMASGMTKIVLEMDSTMVKHALEGQQYNPSALGNLNLDLKHLSDLHFSACSFCYCPRTCNNTI</sequence>
<dbReference type="EMBL" id="GBRH01180820">
    <property type="protein sequence ID" value="JAE17076.1"/>
    <property type="molecule type" value="Transcribed_RNA"/>
</dbReference>
<evidence type="ECO:0000313" key="2">
    <source>
        <dbReference type="EMBL" id="JAE17076.1"/>
    </source>
</evidence>
<dbReference type="InterPro" id="IPR002156">
    <property type="entry name" value="RNaseH_domain"/>
</dbReference>